<protein>
    <submittedName>
        <fullName evidence="2">Uncharacterized protein</fullName>
    </submittedName>
</protein>
<accession>A0A1G2FXX4</accession>
<proteinExistence type="predicted"/>
<comment type="caution">
    <text evidence="2">The sequence shown here is derived from an EMBL/GenBank/DDBJ whole genome shotgun (WGS) entry which is preliminary data.</text>
</comment>
<feature type="transmembrane region" description="Helical" evidence="1">
    <location>
        <begin position="262"/>
        <end position="295"/>
    </location>
</feature>
<keyword evidence="1" id="KW-1133">Transmembrane helix</keyword>
<organism evidence="2 3">
    <name type="scientific">Candidatus Ryanbacteria bacterium RIFCSPHIGHO2_01_45_13</name>
    <dbReference type="NCBI Taxonomy" id="1802112"/>
    <lineage>
        <taxon>Bacteria</taxon>
        <taxon>Candidatus Ryaniibacteriota</taxon>
    </lineage>
</organism>
<dbReference type="Proteomes" id="UP000176700">
    <property type="component" value="Unassembled WGS sequence"/>
</dbReference>
<feature type="transmembrane region" description="Helical" evidence="1">
    <location>
        <begin position="7"/>
        <end position="27"/>
    </location>
</feature>
<name>A0A1G2FXX4_9BACT</name>
<keyword evidence="1" id="KW-0812">Transmembrane</keyword>
<evidence type="ECO:0000256" key="1">
    <source>
        <dbReference type="SAM" id="Phobius"/>
    </source>
</evidence>
<gene>
    <name evidence="2" type="ORF">A2W41_02360</name>
</gene>
<feature type="transmembrane region" description="Helical" evidence="1">
    <location>
        <begin position="39"/>
        <end position="60"/>
    </location>
</feature>
<feature type="transmembrane region" description="Helical" evidence="1">
    <location>
        <begin position="65"/>
        <end position="81"/>
    </location>
</feature>
<evidence type="ECO:0000313" key="2">
    <source>
        <dbReference type="EMBL" id="OGZ42934.1"/>
    </source>
</evidence>
<sequence>MKTNNKEIILLVLFIFSGWIFWVLLYQFFLSPEAYSPRIYVPAIAFLLFAVLYGLSITLVGERNVWLFGWFLISAGSMFMAPSSVQSIWAVLLFLGGYFSSLRVKTALLSSIGKTFYLAIRKGYPWMLTALSLLIAATFIGVRPEKTASVETLFPEEFFVGLLRKSDNIIAKRIPEFNTDISFSEYVMNIAESESHIDITKLSQNEKVQLVLEAEKQIENRFDIDIDTEKTLGELLYIGGTAKFSERIGRISAGSSVNYLPYLTVIGIFIVLRTFFFPIGILVLFMIVIIIRLLLHYNIAKLENIEYTVQYPTLSS</sequence>
<dbReference type="AlphaFoldDB" id="A0A1G2FXX4"/>
<keyword evidence="1" id="KW-0472">Membrane</keyword>
<dbReference type="EMBL" id="MHNI01000012">
    <property type="protein sequence ID" value="OGZ42934.1"/>
    <property type="molecule type" value="Genomic_DNA"/>
</dbReference>
<feature type="transmembrane region" description="Helical" evidence="1">
    <location>
        <begin position="124"/>
        <end position="142"/>
    </location>
</feature>
<evidence type="ECO:0000313" key="3">
    <source>
        <dbReference type="Proteomes" id="UP000176700"/>
    </source>
</evidence>
<reference evidence="2 3" key="1">
    <citation type="journal article" date="2016" name="Nat. Commun.">
        <title>Thousands of microbial genomes shed light on interconnected biogeochemical processes in an aquifer system.</title>
        <authorList>
            <person name="Anantharaman K."/>
            <person name="Brown C.T."/>
            <person name="Hug L.A."/>
            <person name="Sharon I."/>
            <person name="Castelle C.J."/>
            <person name="Probst A.J."/>
            <person name="Thomas B.C."/>
            <person name="Singh A."/>
            <person name="Wilkins M.J."/>
            <person name="Karaoz U."/>
            <person name="Brodie E.L."/>
            <person name="Williams K.H."/>
            <person name="Hubbard S.S."/>
            <person name="Banfield J.F."/>
        </authorList>
    </citation>
    <scope>NUCLEOTIDE SEQUENCE [LARGE SCALE GENOMIC DNA]</scope>
</reference>